<protein>
    <recommendedName>
        <fullName evidence="6">Copper transport protein</fullName>
    </recommendedName>
</protein>
<comment type="caution">
    <text evidence="8">The sequence shown here is derived from an EMBL/GenBank/DDBJ whole genome shotgun (WGS) entry which is preliminary data.</text>
</comment>
<evidence type="ECO:0000256" key="7">
    <source>
        <dbReference type="SAM" id="MobiDB-lite"/>
    </source>
</evidence>
<feature type="compositionally biased region" description="Polar residues" evidence="7">
    <location>
        <begin position="1"/>
        <end position="11"/>
    </location>
</feature>
<keyword evidence="5 6" id="KW-0472">Membrane</keyword>
<dbReference type="AlphaFoldDB" id="A0A8H7E1W4"/>
<accession>A0A8H7E1W4</accession>
<evidence type="ECO:0000313" key="9">
    <source>
        <dbReference type="Proteomes" id="UP000606974"/>
    </source>
</evidence>
<dbReference type="Proteomes" id="UP000606974">
    <property type="component" value="Unassembled WGS sequence"/>
</dbReference>
<dbReference type="OrthoDB" id="161814at2759"/>
<evidence type="ECO:0000313" key="8">
    <source>
        <dbReference type="EMBL" id="KAF7503426.1"/>
    </source>
</evidence>
<evidence type="ECO:0000256" key="4">
    <source>
        <dbReference type="ARBA" id="ARBA00022989"/>
    </source>
</evidence>
<dbReference type="GO" id="GO:0005375">
    <property type="term" value="F:copper ion transmembrane transporter activity"/>
    <property type="evidence" value="ECO:0007669"/>
    <property type="project" value="UniProtKB-UniRule"/>
</dbReference>
<sequence>MDMSSMSTSATGVDMSMSMSPSTSATGTAAGAPATTSSSMGGMDMGMGGGSSCKISMLWNWYTVDACFVSRSWHITSGGMFAGSCIGVILLVCSLELLRRLGKEYDRYLVRQFERQSSERTPTESSDEAFNATHHAGGAKDGAVTVTGSIGQRRTFKPNVLQQFIRALLHMLQFGVAYFIMLLAMYYNGYIIICILIGALIGSFIFNWETLGGWSGPGDVKDPTVCCG</sequence>
<keyword evidence="4 6" id="KW-1133">Transmembrane helix</keyword>
<feature type="region of interest" description="Disordered" evidence="7">
    <location>
        <begin position="116"/>
        <end position="140"/>
    </location>
</feature>
<name>A0A8H7E1W4_9EURO</name>
<evidence type="ECO:0000256" key="2">
    <source>
        <dbReference type="ARBA" id="ARBA00006921"/>
    </source>
</evidence>
<evidence type="ECO:0000256" key="6">
    <source>
        <dbReference type="RuleBase" id="RU367022"/>
    </source>
</evidence>
<dbReference type="Pfam" id="PF04145">
    <property type="entry name" value="Ctr"/>
    <property type="match status" value="1"/>
</dbReference>
<feature type="transmembrane region" description="Helical" evidence="6">
    <location>
        <begin position="190"/>
        <end position="208"/>
    </location>
</feature>
<organism evidence="8 9">
    <name type="scientific">Endocarpon pusillum</name>
    <dbReference type="NCBI Taxonomy" id="364733"/>
    <lineage>
        <taxon>Eukaryota</taxon>
        <taxon>Fungi</taxon>
        <taxon>Dikarya</taxon>
        <taxon>Ascomycota</taxon>
        <taxon>Pezizomycotina</taxon>
        <taxon>Eurotiomycetes</taxon>
        <taxon>Chaetothyriomycetidae</taxon>
        <taxon>Verrucariales</taxon>
        <taxon>Verrucariaceae</taxon>
        <taxon>Endocarpon</taxon>
    </lineage>
</organism>
<evidence type="ECO:0000256" key="1">
    <source>
        <dbReference type="ARBA" id="ARBA00004141"/>
    </source>
</evidence>
<feature type="compositionally biased region" description="Low complexity" evidence="7">
    <location>
        <begin position="15"/>
        <end position="42"/>
    </location>
</feature>
<proteinExistence type="inferred from homology"/>
<gene>
    <name evidence="8" type="ORF">GJ744_003756</name>
</gene>
<keyword evidence="6" id="KW-0187">Copper transport</keyword>
<keyword evidence="3 6" id="KW-0812">Transmembrane</keyword>
<keyword evidence="9" id="KW-1185">Reference proteome</keyword>
<dbReference type="GO" id="GO:0016020">
    <property type="term" value="C:membrane"/>
    <property type="evidence" value="ECO:0007669"/>
    <property type="project" value="UniProtKB-SubCell"/>
</dbReference>
<dbReference type="PANTHER" id="PTHR12483:SF73">
    <property type="entry name" value="COPPER TRANSPORT PROTEIN CTR3"/>
    <property type="match status" value="1"/>
</dbReference>
<feature type="transmembrane region" description="Helical" evidence="6">
    <location>
        <begin position="77"/>
        <end position="98"/>
    </location>
</feature>
<comment type="similarity">
    <text evidence="2 6">Belongs to the copper transporter (Ctr) (TC 1.A.56) family. SLC31A subfamily.</text>
</comment>
<reference evidence="8" key="1">
    <citation type="submission" date="2020-02" db="EMBL/GenBank/DDBJ databases">
        <authorList>
            <person name="Palmer J.M."/>
        </authorList>
    </citation>
    <scope>NUCLEOTIDE SEQUENCE</scope>
    <source>
        <strain evidence="8">EPUS1.4</strain>
        <tissue evidence="8">Thallus</tissue>
    </source>
</reference>
<keyword evidence="6" id="KW-0406">Ion transport</keyword>
<dbReference type="InterPro" id="IPR007274">
    <property type="entry name" value="Cop_transporter"/>
</dbReference>
<keyword evidence="6" id="KW-0813">Transport</keyword>
<dbReference type="EMBL" id="JAACFV010000179">
    <property type="protein sequence ID" value="KAF7503426.1"/>
    <property type="molecule type" value="Genomic_DNA"/>
</dbReference>
<evidence type="ECO:0000256" key="3">
    <source>
        <dbReference type="ARBA" id="ARBA00022692"/>
    </source>
</evidence>
<keyword evidence="6" id="KW-0186">Copper</keyword>
<comment type="subcellular location">
    <subcellularLocation>
        <location evidence="1 6">Membrane</location>
        <topology evidence="1 6">Multi-pass membrane protein</topology>
    </subcellularLocation>
</comment>
<dbReference type="PANTHER" id="PTHR12483">
    <property type="entry name" value="SOLUTE CARRIER FAMILY 31 COPPER TRANSPORTERS"/>
    <property type="match status" value="1"/>
</dbReference>
<evidence type="ECO:0000256" key="5">
    <source>
        <dbReference type="ARBA" id="ARBA00023136"/>
    </source>
</evidence>
<feature type="region of interest" description="Disordered" evidence="7">
    <location>
        <begin position="1"/>
        <end position="43"/>
    </location>
</feature>